<keyword evidence="2 5" id="KW-0808">Transferase</keyword>
<dbReference type="NCBIfam" id="TIGR01930">
    <property type="entry name" value="AcCoA-C-Actrans"/>
    <property type="match status" value="1"/>
</dbReference>
<evidence type="ECO:0000256" key="2">
    <source>
        <dbReference type="ARBA" id="ARBA00022679"/>
    </source>
</evidence>
<dbReference type="Proteomes" id="UP000065504">
    <property type="component" value="Unassembled WGS sequence"/>
</dbReference>
<evidence type="ECO:0000259" key="7">
    <source>
        <dbReference type="Pfam" id="PF02803"/>
    </source>
</evidence>
<dbReference type="PANTHER" id="PTHR18919">
    <property type="entry name" value="ACETYL-COA C-ACYLTRANSFERASE"/>
    <property type="match status" value="1"/>
</dbReference>
<dbReference type="PROSITE" id="PS00098">
    <property type="entry name" value="THIOLASE_1"/>
    <property type="match status" value="1"/>
</dbReference>
<evidence type="ECO:0000259" key="6">
    <source>
        <dbReference type="Pfam" id="PF00108"/>
    </source>
</evidence>
<feature type="domain" description="Thiolase C-terminal" evidence="7">
    <location>
        <begin position="275"/>
        <end position="395"/>
    </location>
</feature>
<comment type="similarity">
    <text evidence="1 5">Belongs to the thiolase-like superfamily. Thiolase family.</text>
</comment>
<name>A0A108CEU6_9BURK</name>
<dbReference type="FunFam" id="3.40.47.10:FF:000010">
    <property type="entry name" value="Acetyl-CoA acetyltransferase (Thiolase)"/>
    <property type="match status" value="1"/>
</dbReference>
<dbReference type="Gene3D" id="3.40.47.10">
    <property type="match status" value="2"/>
</dbReference>
<gene>
    <name evidence="8" type="ORF">WM16_16455</name>
</gene>
<sequence length="398" mass="41328">MSQAAKEVVVVSGVRTAIGDFGGSLKDFAPTELGAKVVREVLSRANVPGDAVGHVVFGHVVNTEPKDMYLSRVAAIDGGVAQHTPAMNVNRLCGSGLQAIVSAAQTILLGDADVAIGGGAESMSRAPYTVPAARFGQRMGDGKLVDMMLGALHDPFQTIHMGVTAENVARKYGITRDDQDALALESHRRAARAIAEGRFKDQILPIAIRTRKGEVQFDTDEHVRNDASADDFTKLKPVFQKENGTVTAGNASGINDAAAAVLMMSADAARAQGVKPLARLVSYAHAGVDPAYMGIGPVPATQKALARAGLTIADLDVIEANEAFAAQACAVTKELGLDPAKVNPNGSGISLGHPIGATGALITVKALYELKRIGGRYALVTMCIGGGQGIAAIFENLQ</sequence>
<dbReference type="GO" id="GO:0003985">
    <property type="term" value="F:acetyl-CoA C-acetyltransferase activity"/>
    <property type="evidence" value="ECO:0007669"/>
    <property type="project" value="TreeGrafter"/>
</dbReference>
<dbReference type="NCBIfam" id="NF006552">
    <property type="entry name" value="PRK09051.1"/>
    <property type="match status" value="1"/>
</dbReference>
<organism evidence="8 9">
    <name type="scientific">Burkholderia ubonensis</name>
    <dbReference type="NCBI Taxonomy" id="101571"/>
    <lineage>
        <taxon>Bacteria</taxon>
        <taxon>Pseudomonadati</taxon>
        <taxon>Pseudomonadota</taxon>
        <taxon>Betaproteobacteria</taxon>
        <taxon>Burkholderiales</taxon>
        <taxon>Burkholderiaceae</taxon>
        <taxon>Burkholderia</taxon>
        <taxon>Burkholderia cepacia complex</taxon>
    </lineage>
</organism>
<dbReference type="InterPro" id="IPR002155">
    <property type="entry name" value="Thiolase"/>
</dbReference>
<protein>
    <submittedName>
        <fullName evidence="8">Acetyl-CoA acetyltransferase</fullName>
    </submittedName>
</protein>
<dbReference type="InterPro" id="IPR020615">
    <property type="entry name" value="Thiolase_acyl_enz_int_AS"/>
</dbReference>
<dbReference type="NCBIfam" id="NF042999">
    <property type="entry name" value="bketothiol_BktB"/>
    <property type="match status" value="1"/>
</dbReference>
<feature type="active site" description="Acyl-thioester intermediate" evidence="4">
    <location>
        <position position="93"/>
    </location>
</feature>
<feature type="active site" description="Proton acceptor" evidence="4">
    <location>
        <position position="353"/>
    </location>
</feature>
<comment type="caution">
    <text evidence="8">The sequence shown here is derived from an EMBL/GenBank/DDBJ whole genome shotgun (WGS) entry which is preliminary data.</text>
</comment>
<evidence type="ECO:0000256" key="3">
    <source>
        <dbReference type="ARBA" id="ARBA00023315"/>
    </source>
</evidence>
<dbReference type="GO" id="GO:0006635">
    <property type="term" value="P:fatty acid beta-oxidation"/>
    <property type="evidence" value="ECO:0007669"/>
    <property type="project" value="TreeGrafter"/>
</dbReference>
<evidence type="ECO:0000313" key="8">
    <source>
        <dbReference type="EMBL" id="KWK73385.1"/>
    </source>
</evidence>
<evidence type="ECO:0000256" key="4">
    <source>
        <dbReference type="PIRSR" id="PIRSR000429-1"/>
    </source>
</evidence>
<keyword evidence="3 5" id="KW-0012">Acyltransferase</keyword>
<evidence type="ECO:0000256" key="1">
    <source>
        <dbReference type="ARBA" id="ARBA00010982"/>
    </source>
</evidence>
<dbReference type="InterPro" id="IPR020617">
    <property type="entry name" value="Thiolase_C"/>
</dbReference>
<dbReference type="CDD" id="cd00751">
    <property type="entry name" value="thiolase"/>
    <property type="match status" value="1"/>
</dbReference>
<dbReference type="InterPro" id="IPR020610">
    <property type="entry name" value="Thiolase_AS"/>
</dbReference>
<feature type="domain" description="Thiolase N-terminal" evidence="6">
    <location>
        <begin position="8"/>
        <end position="266"/>
    </location>
</feature>
<evidence type="ECO:0000313" key="9">
    <source>
        <dbReference type="Proteomes" id="UP000065504"/>
    </source>
</evidence>
<accession>A0A108CEU6</accession>
<dbReference type="PROSITE" id="PS00099">
    <property type="entry name" value="THIOLASE_3"/>
    <property type="match status" value="1"/>
</dbReference>
<dbReference type="PIRSF" id="PIRSF000429">
    <property type="entry name" value="Ac-CoA_Ac_transf"/>
    <property type="match status" value="1"/>
</dbReference>
<dbReference type="Pfam" id="PF02803">
    <property type="entry name" value="Thiolase_C"/>
    <property type="match status" value="1"/>
</dbReference>
<dbReference type="InterPro" id="IPR020616">
    <property type="entry name" value="Thiolase_N"/>
</dbReference>
<reference evidence="8 9" key="1">
    <citation type="submission" date="2015-11" db="EMBL/GenBank/DDBJ databases">
        <title>Expanding the genomic diversity of Burkholderia species for the development of highly accurate diagnostics.</title>
        <authorList>
            <person name="Sahl J."/>
            <person name="Keim P."/>
            <person name="Wagner D."/>
        </authorList>
    </citation>
    <scope>NUCLEOTIDE SEQUENCE [LARGE SCALE GENOMIC DNA]</scope>
    <source>
        <strain evidence="8 9">MSMB782WGS</strain>
    </source>
</reference>
<dbReference type="EMBL" id="LPLU01000093">
    <property type="protein sequence ID" value="KWK73385.1"/>
    <property type="molecule type" value="Genomic_DNA"/>
</dbReference>
<proteinExistence type="inferred from homology"/>
<dbReference type="AlphaFoldDB" id="A0A108CEU6"/>
<feature type="active site" description="Proton acceptor" evidence="4">
    <location>
        <position position="383"/>
    </location>
</feature>
<dbReference type="RefSeq" id="WP_060235149.1">
    <property type="nucleotide sequence ID" value="NZ_LPLU01000093.1"/>
</dbReference>
<dbReference type="PANTHER" id="PTHR18919:SF107">
    <property type="entry name" value="ACETYL-COA ACETYLTRANSFERASE, CYTOSOLIC"/>
    <property type="match status" value="1"/>
</dbReference>
<dbReference type="SUPFAM" id="SSF53901">
    <property type="entry name" value="Thiolase-like"/>
    <property type="match status" value="2"/>
</dbReference>
<evidence type="ECO:0000256" key="5">
    <source>
        <dbReference type="RuleBase" id="RU003557"/>
    </source>
</evidence>
<dbReference type="InterPro" id="IPR053528">
    <property type="entry name" value="Thiolase-like_BktB"/>
</dbReference>
<dbReference type="Pfam" id="PF00108">
    <property type="entry name" value="Thiolase_N"/>
    <property type="match status" value="1"/>
</dbReference>
<dbReference type="InterPro" id="IPR016039">
    <property type="entry name" value="Thiolase-like"/>
</dbReference>